<evidence type="ECO:0008006" key="7">
    <source>
        <dbReference type="Google" id="ProtNLM"/>
    </source>
</evidence>
<keyword evidence="3" id="KW-0325">Glycoprotein</keyword>
<evidence type="ECO:0000256" key="1">
    <source>
        <dbReference type="ARBA" id="ARBA00022729"/>
    </source>
</evidence>
<sequence>MKVAYMPPIEDIGPDPLHVQFEFSVSDQHGGRLTGLIFNITVIPVDDQAPKISTHPVRTEEGASCLITGESLIISDEDTKSENLKIRLKSGPRHGNLELHGVPITEGSTFSLEELRTYKVRYQHDDSESLEDAVIFTVTDGENMADGELKVQISPVNDEPPELRSDLSSALFCPERGHIYITTENLYATDPDSDDTRLTYMIARTPLYGMIQREGVTVDKFSQLDVIRGLISYRHAGGEIGASPRMDTVTLIVSDGESVSADTCCIEGPPPPPIPLHASLPVYDLNITVTPINNQLPVIIIGDVFVVHEGSSAVVSVNHVNASDVDTLDDDLMFLMETRTTVWVSREHNTLPGSPARERRLHPLRPVTSRAHRADLGFLHDFGGSCEIGPATLSAEDLDIPPDILRFSIIAPPTHGLLLHGLRAADVGHANPTGTHGEALIDTFTLDALKQGMTIVYTHDDTETRQDRFLVQLTDGKHTVQETLHVHITPVNDEKPQLIRNGGLEVDGPINKVISCLALDAEDKDSPRTSIYYIINNTPMYGELKKKYIVCIEYVCLYTVWVCVF</sequence>
<protein>
    <recommendedName>
        <fullName evidence="7">FRAS1 related extracellular matrix protein 2</fullName>
    </recommendedName>
</protein>
<evidence type="ECO:0000313" key="6">
    <source>
        <dbReference type="Proteomes" id="UP001176940"/>
    </source>
</evidence>
<proteinExistence type="predicted"/>
<organism evidence="5 6">
    <name type="scientific">Ranitomeya imitator</name>
    <name type="common">mimic poison frog</name>
    <dbReference type="NCBI Taxonomy" id="111125"/>
    <lineage>
        <taxon>Eukaryota</taxon>
        <taxon>Metazoa</taxon>
        <taxon>Chordata</taxon>
        <taxon>Craniata</taxon>
        <taxon>Vertebrata</taxon>
        <taxon>Euteleostomi</taxon>
        <taxon>Amphibia</taxon>
        <taxon>Batrachia</taxon>
        <taxon>Anura</taxon>
        <taxon>Neobatrachia</taxon>
        <taxon>Hyloidea</taxon>
        <taxon>Dendrobatidae</taxon>
        <taxon>Dendrobatinae</taxon>
        <taxon>Ranitomeya</taxon>
    </lineage>
</organism>
<evidence type="ECO:0000256" key="3">
    <source>
        <dbReference type="ARBA" id="ARBA00023180"/>
    </source>
</evidence>
<accession>A0ABN9LC09</accession>
<dbReference type="PROSITE" id="PS51854">
    <property type="entry name" value="CSPG"/>
    <property type="match status" value="3"/>
</dbReference>
<dbReference type="Pfam" id="PF16184">
    <property type="entry name" value="Cadherin_3"/>
    <property type="match status" value="3"/>
</dbReference>
<dbReference type="InterPro" id="IPR039005">
    <property type="entry name" value="CSPG_rpt"/>
</dbReference>
<dbReference type="Proteomes" id="UP001176940">
    <property type="component" value="Unassembled WGS sequence"/>
</dbReference>
<dbReference type="EMBL" id="CAUEEQ010014429">
    <property type="protein sequence ID" value="CAJ0938503.1"/>
    <property type="molecule type" value="Genomic_DNA"/>
</dbReference>
<gene>
    <name evidence="5" type="ORF">RIMI_LOCUS7564087</name>
</gene>
<keyword evidence="6" id="KW-1185">Reference proteome</keyword>
<keyword evidence="2" id="KW-0677">Repeat</keyword>
<feature type="repeat" description="CSPG" evidence="4">
    <location>
        <begin position="363"/>
        <end position="474"/>
    </location>
</feature>
<feature type="repeat" description="CSPG" evidence="4">
    <location>
        <begin position="48"/>
        <end position="139"/>
    </location>
</feature>
<reference evidence="5" key="1">
    <citation type="submission" date="2023-07" db="EMBL/GenBank/DDBJ databases">
        <authorList>
            <person name="Stuckert A."/>
        </authorList>
    </citation>
    <scope>NUCLEOTIDE SEQUENCE</scope>
</reference>
<feature type="repeat" description="CSPG" evidence="4">
    <location>
        <begin position="159"/>
        <end position="254"/>
    </location>
</feature>
<keyword evidence="1" id="KW-0732">Signal</keyword>
<dbReference type="PANTHER" id="PTHR45739:SF3">
    <property type="entry name" value="FRAS-RELATED EXTRACELLULAR MATRIX PROTEIN 1B PRECURSOR"/>
    <property type="match status" value="1"/>
</dbReference>
<evidence type="ECO:0000313" key="5">
    <source>
        <dbReference type="EMBL" id="CAJ0938503.1"/>
    </source>
</evidence>
<comment type="caution">
    <text evidence="5">The sequence shown here is derived from an EMBL/GenBank/DDBJ whole genome shotgun (WGS) entry which is preliminary data.</text>
</comment>
<dbReference type="PANTHER" id="PTHR45739">
    <property type="entry name" value="MATRIX PROTEIN, PUTATIVE-RELATED"/>
    <property type="match status" value="1"/>
</dbReference>
<dbReference type="InterPro" id="IPR051561">
    <property type="entry name" value="FRAS1_ECM"/>
</dbReference>
<evidence type="ECO:0000256" key="4">
    <source>
        <dbReference type="PROSITE-ProRule" id="PRU01201"/>
    </source>
</evidence>
<name>A0ABN9LC09_9NEOB</name>
<evidence type="ECO:0000256" key="2">
    <source>
        <dbReference type="ARBA" id="ARBA00022737"/>
    </source>
</evidence>